<dbReference type="Pfam" id="PF00251">
    <property type="entry name" value="Glyco_hydro_32N"/>
    <property type="match status" value="1"/>
</dbReference>
<sequence>MHSGSTTIRPGNKPAIIFTLHTPNLEVQEIAVPKNFSDPYLKEWVVIPQNPVIIPTQEIDPLNFRDPTTAWILPDSTWRVIVGSVSNNQGMALLYKSNDFIQWVKVNHSLYSEQNSEMWECPDFFPVYKNDNRNEFNANDGAKYVLKASLAANQHDVYSIGTYDLKNDQFVPDQGFVNDSSLREKPVSLRDKVISGGSIIEVSNITAAQADVEVLINFSDLKNAEKFESNWTNNPQLACNQNGLSKNGEFGPFGLLILASEGLEEYTAVYFRIFYDNNKHVILMCSDQTRSSLNTNPEKTLYGAFMDVDPTSEGLALRVLIDHSVVESYGGKGKAVITARVYPTIAIDENAHLYVFNNGTNSIQFSRLSTWSMNKAQQC</sequence>
<keyword evidence="2 4" id="KW-0378">Hydrolase</keyword>
<dbReference type="InterPro" id="IPR013148">
    <property type="entry name" value="Glyco_hydro_32_N"/>
</dbReference>
<evidence type="ECO:0000256" key="1">
    <source>
        <dbReference type="ARBA" id="ARBA00009902"/>
    </source>
</evidence>
<dbReference type="InterPro" id="IPR001362">
    <property type="entry name" value="Glyco_hydro_32"/>
</dbReference>
<dbReference type="Gene3D" id="2.60.120.560">
    <property type="entry name" value="Exo-inulinase, domain 1"/>
    <property type="match status" value="1"/>
</dbReference>
<dbReference type="InterPro" id="IPR023296">
    <property type="entry name" value="Glyco_hydro_beta-prop_sf"/>
</dbReference>
<evidence type="ECO:0000256" key="4">
    <source>
        <dbReference type="RuleBase" id="RU362110"/>
    </source>
</evidence>
<dbReference type="EnsemblPlants" id="AUR62009837-RA">
    <property type="protein sequence ID" value="AUR62009837-RA:cds"/>
    <property type="gene ID" value="AUR62009837"/>
</dbReference>
<keyword evidence="3 4" id="KW-0326">Glycosidase</keyword>
<accession>A0A803LD98</accession>
<dbReference type="Gramene" id="AUR62009837-RA">
    <property type="protein sequence ID" value="AUR62009837-RA:cds"/>
    <property type="gene ID" value="AUR62009837"/>
</dbReference>
<reference evidence="7" key="2">
    <citation type="submission" date="2021-03" db="UniProtKB">
        <authorList>
            <consortium name="EnsemblPlants"/>
        </authorList>
    </citation>
    <scope>IDENTIFICATION</scope>
</reference>
<dbReference type="OMA" id="NSEMWEC"/>
<feature type="domain" description="Glycosyl hydrolase family 32 N-terminal" evidence="5">
    <location>
        <begin position="2"/>
        <end position="175"/>
    </location>
</feature>
<protein>
    <recommendedName>
        <fullName evidence="9">Beta-fructofuranosidase</fullName>
    </recommendedName>
</protein>
<feature type="domain" description="Glycosyl hydrolase family 32 C-terminal" evidence="6">
    <location>
        <begin position="201"/>
        <end position="372"/>
    </location>
</feature>
<dbReference type="FunFam" id="2.60.120.560:FF:000002">
    <property type="entry name" value="Beta-fructofuranosidase, insoluble isoenzyme CWINV1"/>
    <property type="match status" value="1"/>
</dbReference>
<dbReference type="InterPro" id="IPR050551">
    <property type="entry name" value="Fructan_Metab_Enzymes"/>
</dbReference>
<comment type="similarity">
    <text evidence="1 4">Belongs to the glycosyl hydrolase 32 family.</text>
</comment>
<dbReference type="InterPro" id="IPR013320">
    <property type="entry name" value="ConA-like_dom_sf"/>
</dbReference>
<name>A0A803LD98_CHEQI</name>
<evidence type="ECO:0000259" key="5">
    <source>
        <dbReference type="Pfam" id="PF00251"/>
    </source>
</evidence>
<evidence type="ECO:0000256" key="3">
    <source>
        <dbReference type="ARBA" id="ARBA00023295"/>
    </source>
</evidence>
<reference evidence="7" key="1">
    <citation type="journal article" date="2017" name="Nature">
        <title>The genome of Chenopodium quinoa.</title>
        <authorList>
            <person name="Jarvis D.E."/>
            <person name="Ho Y.S."/>
            <person name="Lightfoot D.J."/>
            <person name="Schmoeckel S.M."/>
            <person name="Li B."/>
            <person name="Borm T.J.A."/>
            <person name="Ohyanagi H."/>
            <person name="Mineta K."/>
            <person name="Michell C.T."/>
            <person name="Saber N."/>
            <person name="Kharbatia N.M."/>
            <person name="Rupper R.R."/>
            <person name="Sharp A.R."/>
            <person name="Dally N."/>
            <person name="Boughton B.A."/>
            <person name="Woo Y.H."/>
            <person name="Gao G."/>
            <person name="Schijlen E.G.W.M."/>
            <person name="Guo X."/>
            <person name="Momin A.A."/>
            <person name="Negrao S."/>
            <person name="Al-Babili S."/>
            <person name="Gehring C."/>
            <person name="Roessner U."/>
            <person name="Jung C."/>
            <person name="Murphy K."/>
            <person name="Arold S.T."/>
            <person name="Gojobori T."/>
            <person name="van der Linden C.G."/>
            <person name="van Loo E.N."/>
            <person name="Jellen E.N."/>
            <person name="Maughan P.J."/>
            <person name="Tester M."/>
        </authorList>
    </citation>
    <scope>NUCLEOTIDE SEQUENCE [LARGE SCALE GENOMIC DNA]</scope>
    <source>
        <strain evidence="7">cv. PI 614886</strain>
    </source>
</reference>
<evidence type="ECO:0008006" key="9">
    <source>
        <dbReference type="Google" id="ProtNLM"/>
    </source>
</evidence>
<dbReference type="PANTHER" id="PTHR31953">
    <property type="entry name" value="BETA-FRUCTOFURANOSIDASE, INSOLUBLE ISOENZYME CWINV1-RELATED"/>
    <property type="match status" value="1"/>
</dbReference>
<dbReference type="SUPFAM" id="SSF75005">
    <property type="entry name" value="Arabinanase/levansucrase/invertase"/>
    <property type="match status" value="1"/>
</dbReference>
<evidence type="ECO:0000313" key="7">
    <source>
        <dbReference type="EnsemblPlants" id="AUR62009837-RA:cds"/>
    </source>
</evidence>
<proteinExistence type="inferred from homology"/>
<dbReference type="Proteomes" id="UP000596660">
    <property type="component" value="Unplaced"/>
</dbReference>
<organism evidence="7 8">
    <name type="scientific">Chenopodium quinoa</name>
    <name type="common">Quinoa</name>
    <dbReference type="NCBI Taxonomy" id="63459"/>
    <lineage>
        <taxon>Eukaryota</taxon>
        <taxon>Viridiplantae</taxon>
        <taxon>Streptophyta</taxon>
        <taxon>Embryophyta</taxon>
        <taxon>Tracheophyta</taxon>
        <taxon>Spermatophyta</taxon>
        <taxon>Magnoliopsida</taxon>
        <taxon>eudicotyledons</taxon>
        <taxon>Gunneridae</taxon>
        <taxon>Pentapetalae</taxon>
        <taxon>Caryophyllales</taxon>
        <taxon>Chenopodiaceae</taxon>
        <taxon>Chenopodioideae</taxon>
        <taxon>Atripliceae</taxon>
        <taxon>Chenopodium</taxon>
    </lineage>
</organism>
<dbReference type="SUPFAM" id="SSF49899">
    <property type="entry name" value="Concanavalin A-like lectins/glucanases"/>
    <property type="match status" value="1"/>
</dbReference>
<dbReference type="AlphaFoldDB" id="A0A803LD98"/>
<dbReference type="SMART" id="SM00640">
    <property type="entry name" value="Glyco_32"/>
    <property type="match status" value="1"/>
</dbReference>
<dbReference type="GO" id="GO:0004553">
    <property type="term" value="F:hydrolase activity, hydrolyzing O-glycosyl compounds"/>
    <property type="evidence" value="ECO:0007669"/>
    <property type="project" value="InterPro"/>
</dbReference>
<evidence type="ECO:0000256" key="2">
    <source>
        <dbReference type="ARBA" id="ARBA00022801"/>
    </source>
</evidence>
<evidence type="ECO:0000259" key="6">
    <source>
        <dbReference type="Pfam" id="PF08244"/>
    </source>
</evidence>
<keyword evidence="8" id="KW-1185">Reference proteome</keyword>
<dbReference type="InterPro" id="IPR013189">
    <property type="entry name" value="Glyco_hydro_32_C"/>
</dbReference>
<dbReference type="Pfam" id="PF08244">
    <property type="entry name" value="Glyco_hydro_32C"/>
    <property type="match status" value="1"/>
</dbReference>
<dbReference type="Gene3D" id="2.115.10.20">
    <property type="entry name" value="Glycosyl hydrolase domain, family 43"/>
    <property type="match status" value="1"/>
</dbReference>
<dbReference type="GO" id="GO:0005975">
    <property type="term" value="P:carbohydrate metabolic process"/>
    <property type="evidence" value="ECO:0007669"/>
    <property type="project" value="InterPro"/>
</dbReference>
<evidence type="ECO:0000313" key="8">
    <source>
        <dbReference type="Proteomes" id="UP000596660"/>
    </source>
</evidence>